<dbReference type="AlphaFoldDB" id="A0A926VEX1"/>
<dbReference type="InterPro" id="IPR001646">
    <property type="entry name" value="5peptide_repeat"/>
</dbReference>
<gene>
    <name evidence="1" type="ORF">H6G03_16275</name>
</gene>
<dbReference type="Pfam" id="PF00805">
    <property type="entry name" value="Pentapeptide"/>
    <property type="match status" value="2"/>
</dbReference>
<protein>
    <submittedName>
        <fullName evidence="1">Pentapeptide repeat-containing protein</fullName>
    </submittedName>
</protein>
<reference evidence="1" key="2">
    <citation type="submission" date="2020-08" db="EMBL/GenBank/DDBJ databases">
        <authorList>
            <person name="Chen M."/>
            <person name="Teng W."/>
            <person name="Zhao L."/>
            <person name="Hu C."/>
            <person name="Zhou Y."/>
            <person name="Han B."/>
            <person name="Song L."/>
            <person name="Shu W."/>
        </authorList>
    </citation>
    <scope>NUCLEOTIDE SEQUENCE</scope>
    <source>
        <strain evidence="1">FACHB-1375</strain>
    </source>
</reference>
<dbReference type="EMBL" id="JACJPW010000040">
    <property type="protein sequence ID" value="MBD2182635.1"/>
    <property type="molecule type" value="Genomic_DNA"/>
</dbReference>
<sequence length="180" mass="19137">MKYLKLSLSVITLIFGSTGINLQQVKSQVNYSNSNATVTELLQSKYCPSCNLQNANLRGASLTGANLEDANLSNVDLSNANLSGELVQFRCGNGLELVPSNLRGANLSGANLENANLKNANLENADLRGANLRGANLEGANLKGASLEGAMGIEQREYLIKRVNVILEKIGNKGNKCGNK</sequence>
<organism evidence="1 2">
    <name type="scientific">Aerosakkonema funiforme FACHB-1375</name>
    <dbReference type="NCBI Taxonomy" id="2949571"/>
    <lineage>
        <taxon>Bacteria</taxon>
        <taxon>Bacillati</taxon>
        <taxon>Cyanobacteriota</taxon>
        <taxon>Cyanophyceae</taxon>
        <taxon>Oscillatoriophycideae</taxon>
        <taxon>Aerosakkonematales</taxon>
        <taxon>Aerosakkonemataceae</taxon>
        <taxon>Aerosakkonema</taxon>
    </lineage>
</organism>
<dbReference type="Gene3D" id="2.160.20.80">
    <property type="entry name" value="E3 ubiquitin-protein ligase SopA"/>
    <property type="match status" value="2"/>
</dbReference>
<keyword evidence="2" id="KW-1185">Reference proteome</keyword>
<proteinExistence type="predicted"/>
<evidence type="ECO:0000313" key="1">
    <source>
        <dbReference type="EMBL" id="MBD2182635.1"/>
    </source>
</evidence>
<dbReference type="PANTHER" id="PTHR14136">
    <property type="entry name" value="BTB_POZ DOMAIN-CONTAINING PROTEIN KCTD9"/>
    <property type="match status" value="1"/>
</dbReference>
<dbReference type="InterPro" id="IPR051082">
    <property type="entry name" value="Pentapeptide-BTB/POZ_domain"/>
</dbReference>
<name>A0A926VEX1_9CYAN</name>
<evidence type="ECO:0000313" key="2">
    <source>
        <dbReference type="Proteomes" id="UP000641646"/>
    </source>
</evidence>
<accession>A0A926VEX1</accession>
<dbReference type="SUPFAM" id="SSF141571">
    <property type="entry name" value="Pentapeptide repeat-like"/>
    <property type="match status" value="1"/>
</dbReference>
<dbReference type="PANTHER" id="PTHR14136:SF17">
    <property type="entry name" value="BTB_POZ DOMAIN-CONTAINING PROTEIN KCTD9"/>
    <property type="match status" value="1"/>
</dbReference>
<reference evidence="1" key="1">
    <citation type="journal article" date="2015" name="ISME J.">
        <title>Draft Genome Sequence of Streptomyces incarnatus NRRL8089, which Produces the Nucleoside Antibiotic Sinefungin.</title>
        <authorList>
            <person name="Oshima K."/>
            <person name="Hattori M."/>
            <person name="Shimizu H."/>
            <person name="Fukuda K."/>
            <person name="Nemoto M."/>
            <person name="Inagaki K."/>
            <person name="Tamura T."/>
        </authorList>
    </citation>
    <scope>NUCLEOTIDE SEQUENCE</scope>
    <source>
        <strain evidence="1">FACHB-1375</strain>
    </source>
</reference>
<dbReference type="Proteomes" id="UP000641646">
    <property type="component" value="Unassembled WGS sequence"/>
</dbReference>
<comment type="caution">
    <text evidence="1">The sequence shown here is derived from an EMBL/GenBank/DDBJ whole genome shotgun (WGS) entry which is preliminary data.</text>
</comment>